<feature type="compositionally biased region" description="Low complexity" evidence="1">
    <location>
        <begin position="212"/>
        <end position="230"/>
    </location>
</feature>
<evidence type="ECO:0000313" key="3">
    <source>
        <dbReference type="Proteomes" id="UP000799779"/>
    </source>
</evidence>
<evidence type="ECO:0000256" key="1">
    <source>
        <dbReference type="SAM" id="MobiDB-lite"/>
    </source>
</evidence>
<evidence type="ECO:0000313" key="2">
    <source>
        <dbReference type="EMBL" id="KAF2001561.1"/>
    </source>
</evidence>
<dbReference type="EMBL" id="ML977582">
    <property type="protein sequence ID" value="KAF2001561.1"/>
    <property type="molecule type" value="Genomic_DNA"/>
</dbReference>
<reference evidence="2" key="1">
    <citation type="journal article" date="2020" name="Stud. Mycol.">
        <title>101 Dothideomycetes genomes: a test case for predicting lifestyles and emergence of pathogens.</title>
        <authorList>
            <person name="Haridas S."/>
            <person name="Albert R."/>
            <person name="Binder M."/>
            <person name="Bloem J."/>
            <person name="Labutti K."/>
            <person name="Salamov A."/>
            <person name="Andreopoulos B."/>
            <person name="Baker S."/>
            <person name="Barry K."/>
            <person name="Bills G."/>
            <person name="Bluhm B."/>
            <person name="Cannon C."/>
            <person name="Castanera R."/>
            <person name="Culley D."/>
            <person name="Daum C."/>
            <person name="Ezra D."/>
            <person name="Gonzalez J."/>
            <person name="Henrissat B."/>
            <person name="Kuo A."/>
            <person name="Liang C."/>
            <person name="Lipzen A."/>
            <person name="Lutzoni F."/>
            <person name="Magnuson J."/>
            <person name="Mondo S."/>
            <person name="Nolan M."/>
            <person name="Ohm R."/>
            <person name="Pangilinan J."/>
            <person name="Park H.-J."/>
            <person name="Ramirez L."/>
            <person name="Alfaro M."/>
            <person name="Sun H."/>
            <person name="Tritt A."/>
            <person name="Yoshinaga Y."/>
            <person name="Zwiers L.-H."/>
            <person name="Turgeon B."/>
            <person name="Goodwin S."/>
            <person name="Spatafora J."/>
            <person name="Crous P."/>
            <person name="Grigoriev I."/>
        </authorList>
    </citation>
    <scope>NUCLEOTIDE SEQUENCE</scope>
    <source>
        <strain evidence="2">CBS 123094</strain>
    </source>
</reference>
<feature type="compositionally biased region" description="Basic residues" evidence="1">
    <location>
        <begin position="143"/>
        <end position="152"/>
    </location>
</feature>
<sequence length="244" mass="26556">MSSRSPVSHARAKTFAAVMEFSINFCIGHTTSTSKVRHARMNETLSFIGLVRQPLQHSCREGENPQPTDSGWHMETADLNSSLRGLYHHTSGTHDTRRTGMLIGSTMIRSASMPMQSARLPVPVARRTPPVPSPYHQSDPLRRPRWRPRQLKTTRSVPASLPATATRTGTPPRSPSYCSAPSSTPTPSASGCTTGPSSTTTRLRRWLRWWASSGSSPSSSPARSSALPFSLGEAFQGGRFTPSS</sequence>
<dbReference type="Proteomes" id="UP000799779">
    <property type="component" value="Unassembled WGS sequence"/>
</dbReference>
<accession>A0A6A5WMZ7</accession>
<protein>
    <submittedName>
        <fullName evidence="2">Uncharacterized protein</fullName>
    </submittedName>
</protein>
<name>A0A6A5WMZ7_9PLEO</name>
<dbReference type="AlphaFoldDB" id="A0A6A5WMZ7"/>
<feature type="region of interest" description="Disordered" evidence="1">
    <location>
        <begin position="212"/>
        <end position="244"/>
    </location>
</feature>
<proteinExistence type="predicted"/>
<keyword evidence="3" id="KW-1185">Reference proteome</keyword>
<organism evidence="2 3">
    <name type="scientific">Amniculicola lignicola CBS 123094</name>
    <dbReference type="NCBI Taxonomy" id="1392246"/>
    <lineage>
        <taxon>Eukaryota</taxon>
        <taxon>Fungi</taxon>
        <taxon>Dikarya</taxon>
        <taxon>Ascomycota</taxon>
        <taxon>Pezizomycotina</taxon>
        <taxon>Dothideomycetes</taxon>
        <taxon>Pleosporomycetidae</taxon>
        <taxon>Pleosporales</taxon>
        <taxon>Amniculicolaceae</taxon>
        <taxon>Amniculicola</taxon>
    </lineage>
</organism>
<feature type="region of interest" description="Disordered" evidence="1">
    <location>
        <begin position="124"/>
        <end position="200"/>
    </location>
</feature>
<gene>
    <name evidence="2" type="ORF">P154DRAFT_596127</name>
</gene>
<feature type="compositionally biased region" description="Low complexity" evidence="1">
    <location>
        <begin position="162"/>
        <end position="200"/>
    </location>
</feature>